<evidence type="ECO:0000256" key="1">
    <source>
        <dbReference type="SAM" id="Coils"/>
    </source>
</evidence>
<organism evidence="3 4">
    <name type="scientific">Pythium oligandrum</name>
    <name type="common">Mycoparasitic fungus</name>
    <dbReference type="NCBI Taxonomy" id="41045"/>
    <lineage>
        <taxon>Eukaryota</taxon>
        <taxon>Sar</taxon>
        <taxon>Stramenopiles</taxon>
        <taxon>Oomycota</taxon>
        <taxon>Peronosporomycetes</taxon>
        <taxon>Pythiales</taxon>
        <taxon>Pythiaceae</taxon>
        <taxon>Pythium</taxon>
    </lineage>
</organism>
<feature type="region of interest" description="Disordered" evidence="2">
    <location>
        <begin position="421"/>
        <end position="445"/>
    </location>
</feature>
<feature type="compositionally biased region" description="Polar residues" evidence="2">
    <location>
        <begin position="180"/>
        <end position="191"/>
    </location>
</feature>
<reference evidence="3" key="1">
    <citation type="submission" date="2019-03" db="EMBL/GenBank/DDBJ databases">
        <title>Long read genome sequence of the mycoparasitic Pythium oligandrum ATCC 38472 isolated from sugarbeet rhizosphere.</title>
        <authorList>
            <person name="Gaulin E."/>
        </authorList>
    </citation>
    <scope>NUCLEOTIDE SEQUENCE</scope>
    <source>
        <strain evidence="3">ATCC 38472_TT</strain>
    </source>
</reference>
<accession>A0A8K1FCH0</accession>
<evidence type="ECO:0000313" key="4">
    <source>
        <dbReference type="Proteomes" id="UP000794436"/>
    </source>
</evidence>
<proteinExistence type="predicted"/>
<feature type="compositionally biased region" description="Low complexity" evidence="2">
    <location>
        <begin position="421"/>
        <end position="433"/>
    </location>
</feature>
<gene>
    <name evidence="3" type="ORF">Poli38472_003106</name>
</gene>
<protein>
    <recommendedName>
        <fullName evidence="5">DNA polymerase delta subunit 3</fullName>
    </recommendedName>
</protein>
<dbReference type="OrthoDB" id="129080at2759"/>
<dbReference type="Proteomes" id="UP000794436">
    <property type="component" value="Unassembled WGS sequence"/>
</dbReference>
<dbReference type="GO" id="GO:0043625">
    <property type="term" value="C:delta DNA polymerase complex"/>
    <property type="evidence" value="ECO:0007669"/>
    <property type="project" value="InterPro"/>
</dbReference>
<feature type="region of interest" description="Disordered" evidence="2">
    <location>
        <begin position="176"/>
        <end position="365"/>
    </location>
</feature>
<dbReference type="PANTHER" id="PTHR17598">
    <property type="entry name" value="DNA POLYMERASE DELTA SUBUNIT 3"/>
    <property type="match status" value="1"/>
</dbReference>
<name>A0A8K1FCH0_PYTOL</name>
<feature type="compositionally biased region" description="Acidic residues" evidence="2">
    <location>
        <begin position="282"/>
        <end position="292"/>
    </location>
</feature>
<feature type="coiled-coil region" evidence="1">
    <location>
        <begin position="384"/>
        <end position="416"/>
    </location>
</feature>
<evidence type="ECO:0008006" key="5">
    <source>
        <dbReference type="Google" id="ProtNLM"/>
    </source>
</evidence>
<dbReference type="InterPro" id="IPR019038">
    <property type="entry name" value="POLD3"/>
</dbReference>
<dbReference type="GO" id="GO:1904161">
    <property type="term" value="P:DNA synthesis involved in UV-damage excision repair"/>
    <property type="evidence" value="ECO:0007669"/>
    <property type="project" value="TreeGrafter"/>
</dbReference>
<sequence>MTDVTRCRETIASYVLDAAEPVSYRTLPCFVGGSSATRHEALTQFLEENASGVQALHVTVQRGAVASKATKNATVDPRARVIRISASVADEKENAQVYGVFPASSDADGKDVVEAMTIALWAQERKVRNELFDKVEKTQPLSRELKAFYASDVQCPEATSRTDVGDTQGEEAVSAFDSVRTVTTTSRAKVQSPTASSKAPKPASSFFKSNGSSAKTASKPKATPVSKPVAAKPETKRVDSNAMNNVLTVDSDEDESDDGGAPAFVQKKPATAKPRVRRVISDDEDEDEEMEEPAPAKKTAQAKVPSPPRPAKRKLQSSPKKPTASKAKPADSPKRQRVASVDDQTEQEPPAEEDEAPTGPIKRRVAVTKTRINEQGYMVTEKTFEEVEVSAEELAKERAEAKKKQAAEQAAAAAAKARQASAAAKAAKSSGPAKQKKLDFFFTKK</sequence>
<keyword evidence="1" id="KW-0175">Coiled coil</keyword>
<evidence type="ECO:0000313" key="3">
    <source>
        <dbReference type="EMBL" id="TMW57181.1"/>
    </source>
</evidence>
<dbReference type="EMBL" id="SPLM01000144">
    <property type="protein sequence ID" value="TMW57181.1"/>
    <property type="molecule type" value="Genomic_DNA"/>
</dbReference>
<evidence type="ECO:0000256" key="2">
    <source>
        <dbReference type="SAM" id="MobiDB-lite"/>
    </source>
</evidence>
<feature type="compositionally biased region" description="Low complexity" evidence="2">
    <location>
        <begin position="317"/>
        <end position="327"/>
    </location>
</feature>
<dbReference type="AlphaFoldDB" id="A0A8K1FCH0"/>
<dbReference type="PANTHER" id="PTHR17598:SF13">
    <property type="entry name" value="DNA POLYMERASE DELTA SUBUNIT 3"/>
    <property type="match status" value="1"/>
</dbReference>
<feature type="compositionally biased region" description="Acidic residues" evidence="2">
    <location>
        <begin position="343"/>
        <end position="356"/>
    </location>
</feature>
<keyword evidence="4" id="KW-1185">Reference proteome</keyword>
<dbReference type="GO" id="GO:0003887">
    <property type="term" value="F:DNA-directed DNA polymerase activity"/>
    <property type="evidence" value="ECO:0007669"/>
    <property type="project" value="TreeGrafter"/>
</dbReference>
<dbReference type="GO" id="GO:0006271">
    <property type="term" value="P:DNA strand elongation involved in DNA replication"/>
    <property type="evidence" value="ECO:0007669"/>
    <property type="project" value="TreeGrafter"/>
</dbReference>
<feature type="compositionally biased region" description="Low complexity" evidence="2">
    <location>
        <begin position="192"/>
        <end position="209"/>
    </location>
</feature>
<dbReference type="GO" id="GO:0006297">
    <property type="term" value="P:nucleotide-excision repair, DNA gap filling"/>
    <property type="evidence" value="ECO:0007669"/>
    <property type="project" value="TreeGrafter"/>
</dbReference>
<comment type="caution">
    <text evidence="3">The sequence shown here is derived from an EMBL/GenBank/DDBJ whole genome shotgun (WGS) entry which is preliminary data.</text>
</comment>